<comment type="caution">
    <text evidence="6">The sequence shown here is derived from an EMBL/GenBank/DDBJ whole genome shotgun (WGS) entry which is preliminary data.</text>
</comment>
<keyword evidence="7" id="KW-1185">Reference proteome</keyword>
<dbReference type="STRING" id="400727.A0A2T7P9Y1"/>
<keyword evidence="3 5" id="KW-1133">Transmembrane helix</keyword>
<evidence type="ECO:0000256" key="5">
    <source>
        <dbReference type="SAM" id="Phobius"/>
    </source>
</evidence>
<dbReference type="InterPro" id="IPR050382">
    <property type="entry name" value="MFS_Na/Anion_cotransporter"/>
</dbReference>
<feature type="transmembrane region" description="Helical" evidence="5">
    <location>
        <begin position="408"/>
        <end position="429"/>
    </location>
</feature>
<keyword evidence="4 5" id="KW-0472">Membrane</keyword>
<evidence type="ECO:0000256" key="1">
    <source>
        <dbReference type="ARBA" id="ARBA00004141"/>
    </source>
</evidence>
<dbReference type="GO" id="GO:0016020">
    <property type="term" value="C:membrane"/>
    <property type="evidence" value="ECO:0007669"/>
    <property type="project" value="UniProtKB-SubCell"/>
</dbReference>
<evidence type="ECO:0008006" key="8">
    <source>
        <dbReference type="Google" id="ProtNLM"/>
    </source>
</evidence>
<reference evidence="6 7" key="1">
    <citation type="submission" date="2018-04" db="EMBL/GenBank/DDBJ databases">
        <title>The genome of golden apple snail Pomacea canaliculata provides insight into stress tolerance and invasive adaptation.</title>
        <authorList>
            <person name="Liu C."/>
            <person name="Liu B."/>
            <person name="Ren Y."/>
            <person name="Zhang Y."/>
            <person name="Wang H."/>
            <person name="Li S."/>
            <person name="Jiang F."/>
            <person name="Yin L."/>
            <person name="Zhang G."/>
            <person name="Qian W."/>
            <person name="Fan W."/>
        </authorList>
    </citation>
    <scope>NUCLEOTIDE SEQUENCE [LARGE SCALE GENOMIC DNA]</scope>
    <source>
        <strain evidence="6">SZHN2017</strain>
        <tissue evidence="6">Muscle</tissue>
    </source>
</reference>
<dbReference type="InterPro" id="IPR036259">
    <property type="entry name" value="MFS_trans_sf"/>
</dbReference>
<keyword evidence="2 5" id="KW-0812">Transmembrane</keyword>
<evidence type="ECO:0000313" key="7">
    <source>
        <dbReference type="Proteomes" id="UP000245119"/>
    </source>
</evidence>
<accession>A0A2T7P9Y1</accession>
<feature type="transmembrane region" description="Helical" evidence="5">
    <location>
        <begin position="152"/>
        <end position="171"/>
    </location>
</feature>
<comment type="subcellular location">
    <subcellularLocation>
        <location evidence="1">Membrane</location>
        <topology evidence="1">Multi-pass membrane protein</topology>
    </subcellularLocation>
</comment>
<evidence type="ECO:0000256" key="2">
    <source>
        <dbReference type="ARBA" id="ARBA00022692"/>
    </source>
</evidence>
<gene>
    <name evidence="6" type="ORF">C0Q70_09490</name>
</gene>
<organism evidence="6 7">
    <name type="scientific">Pomacea canaliculata</name>
    <name type="common">Golden apple snail</name>
    <dbReference type="NCBI Taxonomy" id="400727"/>
    <lineage>
        <taxon>Eukaryota</taxon>
        <taxon>Metazoa</taxon>
        <taxon>Spiralia</taxon>
        <taxon>Lophotrochozoa</taxon>
        <taxon>Mollusca</taxon>
        <taxon>Gastropoda</taxon>
        <taxon>Caenogastropoda</taxon>
        <taxon>Architaenioglossa</taxon>
        <taxon>Ampullarioidea</taxon>
        <taxon>Ampullariidae</taxon>
        <taxon>Pomacea</taxon>
    </lineage>
</organism>
<protein>
    <recommendedName>
        <fullName evidence="8">Major facilitator superfamily (MFS) profile domain-containing protein</fullName>
    </recommendedName>
</protein>
<dbReference type="Gene3D" id="1.20.1250.20">
    <property type="entry name" value="MFS general substrate transporter like domains"/>
    <property type="match status" value="1"/>
</dbReference>
<dbReference type="EMBL" id="PZQS01000005">
    <property type="protein sequence ID" value="PVD30228.1"/>
    <property type="molecule type" value="Genomic_DNA"/>
</dbReference>
<dbReference type="Proteomes" id="UP000245119">
    <property type="component" value="Linkage Group LG5"/>
</dbReference>
<dbReference type="PANTHER" id="PTHR11662">
    <property type="entry name" value="SOLUTE CARRIER FAMILY 17"/>
    <property type="match status" value="1"/>
</dbReference>
<evidence type="ECO:0000313" key="6">
    <source>
        <dbReference type="EMBL" id="PVD30228.1"/>
    </source>
</evidence>
<feature type="transmembrane region" description="Helical" evidence="5">
    <location>
        <begin position="277"/>
        <end position="296"/>
    </location>
</feature>
<sequence length="464" mass="51244">MQGALCGCCKVPFRYIMALMMSFAMILGNGFRSGFALVMTHITSNSTTKGEGLLFPYSRETLSRTQQNIIRNPRNEKARNSLCTSTKIPFRYTMAFMMSFVMILGNGFRPGFAVVMTHITSNYSANGEGLLFPLCTTLNTSRDLSIDMSVSTVFYLHATYLLGNFIFRFPAGIIATCLSPSKTLGIATLLFSLVTMAIPLTIQSSVFLLFVARLLAGALEGFQQPISDGLLAVWSSPHDLSRLTVLAYSGCYIGAIISFLLTGSCLCYISWDSIFYIYALAGLLWCIVWFVFCARLSRPTSGLVKRGAFTSGTRIRSEEKLHTHAQERPLARHSQLQAGVGADHCHLRPSGGVFHVDQCTGQYFHDVYGMNSADIGLLAALPYLVMIVAPPWAPSCQIISSAKVVEDWQIFFLALGVLYISTVLVFVLMASAVRQPWDNDVSEYTILYDSNKNTQTNCDVQRTK</sequence>
<name>A0A2T7P9Y1_POMCA</name>
<dbReference type="SUPFAM" id="SSF103473">
    <property type="entry name" value="MFS general substrate transporter"/>
    <property type="match status" value="1"/>
</dbReference>
<dbReference type="Pfam" id="PF07690">
    <property type="entry name" value="MFS_1"/>
    <property type="match status" value="1"/>
</dbReference>
<dbReference type="GO" id="GO:0022857">
    <property type="term" value="F:transmembrane transporter activity"/>
    <property type="evidence" value="ECO:0007669"/>
    <property type="project" value="InterPro"/>
</dbReference>
<dbReference type="OrthoDB" id="2985014at2759"/>
<evidence type="ECO:0000256" key="3">
    <source>
        <dbReference type="ARBA" id="ARBA00022989"/>
    </source>
</evidence>
<feature type="transmembrane region" description="Helical" evidence="5">
    <location>
        <begin position="375"/>
        <end position="393"/>
    </location>
</feature>
<feature type="transmembrane region" description="Helical" evidence="5">
    <location>
        <begin position="12"/>
        <end position="31"/>
    </location>
</feature>
<dbReference type="PANTHER" id="PTHR11662:SF399">
    <property type="entry name" value="FI19708P1-RELATED"/>
    <property type="match status" value="1"/>
</dbReference>
<proteinExistence type="predicted"/>
<dbReference type="AlphaFoldDB" id="A0A2T7P9Y1"/>
<evidence type="ECO:0000256" key="4">
    <source>
        <dbReference type="ARBA" id="ARBA00023136"/>
    </source>
</evidence>
<feature type="transmembrane region" description="Helical" evidence="5">
    <location>
        <begin position="89"/>
        <end position="108"/>
    </location>
</feature>
<dbReference type="InterPro" id="IPR011701">
    <property type="entry name" value="MFS"/>
</dbReference>
<feature type="transmembrane region" description="Helical" evidence="5">
    <location>
        <begin position="243"/>
        <end position="271"/>
    </location>
</feature>